<protein>
    <recommendedName>
        <fullName evidence="3">Lipoprotein</fullName>
    </recommendedName>
</protein>
<dbReference type="Proteomes" id="UP000186455">
    <property type="component" value="Unassembled WGS sequence"/>
</dbReference>
<evidence type="ECO:0008006" key="3">
    <source>
        <dbReference type="Google" id="ProtNLM"/>
    </source>
</evidence>
<evidence type="ECO:0000313" key="2">
    <source>
        <dbReference type="Proteomes" id="UP000186455"/>
    </source>
</evidence>
<sequence>MTACEAPGDRDDPRPRATVPAEVLRALRTASTVTRQAGSARVTAVMTMGDRVSTRTTGTLGWRDGLNGALTIRYTGGTLVGTLRGLDIGTTEARFVDGVYYARMSDAFAAESGGRHWVRHPHDSSANFAPNQSVELLLAAPDTRRTGRETVRGVPATRYTGTLRPADLPTRGPAADESAELRDQLRAAGVTEERVDVWIDGAGRLVKRAERSETAAGTLHSTAYYRQFGVRVAPVTAPPPADTVDYAALLPSRAGQ</sequence>
<dbReference type="InterPro" id="IPR029046">
    <property type="entry name" value="LolA/LolB/LppX"/>
</dbReference>
<keyword evidence="2" id="KW-1185">Reference proteome</keyword>
<dbReference type="STRING" id="1048205.AB852_27035"/>
<dbReference type="SUPFAM" id="SSF89392">
    <property type="entry name" value="Prokaryotic lipoproteins and lipoprotein localization factors"/>
    <property type="match status" value="1"/>
</dbReference>
<proteinExistence type="predicted"/>
<name>A0A1Q4V2P8_9ACTN</name>
<dbReference type="Gene3D" id="2.50.20.20">
    <property type="match status" value="1"/>
</dbReference>
<dbReference type="AlphaFoldDB" id="A0A1Q4V2P8"/>
<gene>
    <name evidence="1" type="ORF">AB852_27035</name>
</gene>
<reference evidence="1 2" key="1">
    <citation type="submission" date="2015-06" db="EMBL/GenBank/DDBJ databases">
        <title>Cloning and characterization of the uncialamcin biosynthetic gene cluster.</title>
        <authorList>
            <person name="Yan X."/>
            <person name="Huang T."/>
            <person name="Ge H."/>
            <person name="Shen B."/>
        </authorList>
    </citation>
    <scope>NUCLEOTIDE SEQUENCE [LARGE SCALE GENOMIC DNA]</scope>
    <source>
        <strain evidence="1 2">DCA2648</strain>
    </source>
</reference>
<dbReference type="EMBL" id="LFBV01000008">
    <property type="protein sequence ID" value="OKH92081.1"/>
    <property type="molecule type" value="Genomic_DNA"/>
</dbReference>
<organism evidence="1 2">
    <name type="scientific">Streptomyces uncialis</name>
    <dbReference type="NCBI Taxonomy" id="1048205"/>
    <lineage>
        <taxon>Bacteria</taxon>
        <taxon>Bacillati</taxon>
        <taxon>Actinomycetota</taxon>
        <taxon>Actinomycetes</taxon>
        <taxon>Kitasatosporales</taxon>
        <taxon>Streptomycetaceae</taxon>
        <taxon>Streptomyces</taxon>
    </lineage>
</organism>
<accession>A0A1Q4V2P8</accession>
<comment type="caution">
    <text evidence="1">The sequence shown here is derived from an EMBL/GenBank/DDBJ whole genome shotgun (WGS) entry which is preliminary data.</text>
</comment>
<evidence type="ECO:0000313" key="1">
    <source>
        <dbReference type="EMBL" id="OKH92081.1"/>
    </source>
</evidence>